<name>A0ABD3E2V4_9LAMI</name>
<sequence length="68" mass="7596">MEVDNEDIMEMSFASLCLNQEPTSATTVITINNPNSALNTNWFRFVSNLPYELSGCGTVIDKFEKGVF</sequence>
<reference evidence="2" key="1">
    <citation type="journal article" date="2024" name="IScience">
        <title>Strigolactones Initiate the Formation of Haustorium-like Structures in Castilleja.</title>
        <authorList>
            <person name="Buerger M."/>
            <person name="Peterson D."/>
            <person name="Chory J."/>
        </authorList>
    </citation>
    <scope>NUCLEOTIDE SEQUENCE [LARGE SCALE GENOMIC DNA]</scope>
</reference>
<keyword evidence="2" id="KW-1185">Reference proteome</keyword>
<proteinExistence type="predicted"/>
<comment type="caution">
    <text evidence="1">The sequence shown here is derived from an EMBL/GenBank/DDBJ whole genome shotgun (WGS) entry which is preliminary data.</text>
</comment>
<accession>A0ABD3E2V4</accession>
<dbReference type="Proteomes" id="UP001632038">
    <property type="component" value="Unassembled WGS sequence"/>
</dbReference>
<gene>
    <name evidence="1" type="ORF">CASFOL_005248</name>
</gene>
<evidence type="ECO:0000313" key="2">
    <source>
        <dbReference type="Proteomes" id="UP001632038"/>
    </source>
</evidence>
<dbReference type="AlphaFoldDB" id="A0ABD3E2V4"/>
<evidence type="ECO:0000313" key="1">
    <source>
        <dbReference type="EMBL" id="KAL3648845.1"/>
    </source>
</evidence>
<dbReference type="EMBL" id="JAVIJP010000007">
    <property type="protein sequence ID" value="KAL3648845.1"/>
    <property type="molecule type" value="Genomic_DNA"/>
</dbReference>
<organism evidence="1 2">
    <name type="scientific">Castilleja foliolosa</name>
    <dbReference type="NCBI Taxonomy" id="1961234"/>
    <lineage>
        <taxon>Eukaryota</taxon>
        <taxon>Viridiplantae</taxon>
        <taxon>Streptophyta</taxon>
        <taxon>Embryophyta</taxon>
        <taxon>Tracheophyta</taxon>
        <taxon>Spermatophyta</taxon>
        <taxon>Magnoliopsida</taxon>
        <taxon>eudicotyledons</taxon>
        <taxon>Gunneridae</taxon>
        <taxon>Pentapetalae</taxon>
        <taxon>asterids</taxon>
        <taxon>lamiids</taxon>
        <taxon>Lamiales</taxon>
        <taxon>Orobanchaceae</taxon>
        <taxon>Pedicularideae</taxon>
        <taxon>Castillejinae</taxon>
        <taxon>Castilleja</taxon>
    </lineage>
</organism>
<protein>
    <submittedName>
        <fullName evidence="1">Uncharacterized protein</fullName>
    </submittedName>
</protein>